<evidence type="ECO:0000256" key="1">
    <source>
        <dbReference type="ARBA" id="ARBA00022741"/>
    </source>
</evidence>
<evidence type="ECO:0000313" key="4">
    <source>
        <dbReference type="EMBL" id="MFC5628102.1"/>
    </source>
</evidence>
<dbReference type="Proteomes" id="UP001596143">
    <property type="component" value="Unassembled WGS sequence"/>
</dbReference>
<dbReference type="PIRSF" id="PIRSF003092">
    <property type="entry name" value="MinD"/>
    <property type="match status" value="1"/>
</dbReference>
<dbReference type="InterPro" id="IPR002586">
    <property type="entry name" value="CobQ/CobB/MinD/ParA_Nub-bd_dom"/>
</dbReference>
<dbReference type="InterPro" id="IPR050625">
    <property type="entry name" value="ParA/MinD_ATPase"/>
</dbReference>
<sequence length="290" mass="32374">MNDQAHNLRKMVEARKHTSLDTKVIAVISGKGGVGKSNVSLNFALSLQEEGKKVLLFDLDIGMANLDILIGVSPRYHVVDLLEHDYTIWDIIEKGPLGIPIVAGGSGLLNVFRLDEEKQVRFMKQLQLLQGAFDYIIFDMGAGASEDSLQFILASHELFLITTPEPPAITDAYAMLKFIHAKDSTIPTYVIVNREESRKEGMQTSENLKRVAKRFLNKEIHFLGSIPQDKHVLKAVKAQQPFCVLYPASPATKAVKRTALQYLGKEVKATSYSGFIQKLTSFLKKETKQK</sequence>
<gene>
    <name evidence="4" type="ORF">ACFPTR_04235</name>
</gene>
<name>A0ABW0U3N9_9BACI</name>
<evidence type="ECO:0000259" key="3">
    <source>
        <dbReference type="Pfam" id="PF01656"/>
    </source>
</evidence>
<proteinExistence type="predicted"/>
<accession>A0ABW0U3N9</accession>
<dbReference type="CDD" id="cd02038">
    <property type="entry name" value="FlhG-like"/>
    <property type="match status" value="1"/>
</dbReference>
<dbReference type="InterPro" id="IPR033875">
    <property type="entry name" value="FlhG"/>
</dbReference>
<dbReference type="PANTHER" id="PTHR43384">
    <property type="entry name" value="SEPTUM SITE-DETERMINING PROTEIN MIND HOMOLOG, CHLOROPLASTIC-RELATED"/>
    <property type="match status" value="1"/>
</dbReference>
<keyword evidence="5" id="KW-1185">Reference proteome</keyword>
<reference evidence="5" key="1">
    <citation type="journal article" date="2019" name="Int. J. Syst. Evol. Microbiol.">
        <title>The Global Catalogue of Microorganisms (GCM) 10K type strain sequencing project: providing services to taxonomists for standard genome sequencing and annotation.</title>
        <authorList>
            <consortium name="The Broad Institute Genomics Platform"/>
            <consortium name="The Broad Institute Genome Sequencing Center for Infectious Disease"/>
            <person name="Wu L."/>
            <person name="Ma J."/>
        </authorList>
    </citation>
    <scope>NUCLEOTIDE SEQUENCE [LARGE SCALE GENOMIC DNA]</scope>
    <source>
        <strain evidence="5">CGMCC 1.15790</strain>
    </source>
</reference>
<dbReference type="Pfam" id="PF01656">
    <property type="entry name" value="CbiA"/>
    <property type="match status" value="1"/>
</dbReference>
<dbReference type="PANTHER" id="PTHR43384:SF4">
    <property type="entry name" value="CELLULOSE BIOSYNTHESIS PROTEIN BCSQ-RELATED"/>
    <property type="match status" value="1"/>
</dbReference>
<dbReference type="SUPFAM" id="SSF52540">
    <property type="entry name" value="P-loop containing nucleoside triphosphate hydrolases"/>
    <property type="match status" value="1"/>
</dbReference>
<dbReference type="Gene3D" id="3.40.50.300">
    <property type="entry name" value="P-loop containing nucleotide triphosphate hydrolases"/>
    <property type="match status" value="1"/>
</dbReference>
<feature type="domain" description="CobQ/CobB/MinD/ParA nucleotide binding" evidence="3">
    <location>
        <begin position="25"/>
        <end position="241"/>
    </location>
</feature>
<dbReference type="InterPro" id="IPR025501">
    <property type="entry name" value="MinD_FleN"/>
</dbReference>
<dbReference type="EMBL" id="JBHSPF010000018">
    <property type="protein sequence ID" value="MFC5628102.1"/>
    <property type="molecule type" value="Genomic_DNA"/>
</dbReference>
<evidence type="ECO:0000313" key="5">
    <source>
        <dbReference type="Proteomes" id="UP001596143"/>
    </source>
</evidence>
<keyword evidence="1" id="KW-0547">Nucleotide-binding</keyword>
<dbReference type="RefSeq" id="WP_270897985.1">
    <property type="nucleotide sequence ID" value="NZ_JBHSPF010000018.1"/>
</dbReference>
<evidence type="ECO:0000256" key="2">
    <source>
        <dbReference type="ARBA" id="ARBA00022840"/>
    </source>
</evidence>
<organism evidence="4 5">
    <name type="scientific">Aliibacillus thermotolerans</name>
    <dbReference type="NCBI Taxonomy" id="1834418"/>
    <lineage>
        <taxon>Bacteria</taxon>
        <taxon>Bacillati</taxon>
        <taxon>Bacillota</taxon>
        <taxon>Bacilli</taxon>
        <taxon>Bacillales</taxon>
        <taxon>Bacillaceae</taxon>
        <taxon>Aliibacillus</taxon>
    </lineage>
</organism>
<comment type="caution">
    <text evidence="4">The sequence shown here is derived from an EMBL/GenBank/DDBJ whole genome shotgun (WGS) entry which is preliminary data.</text>
</comment>
<dbReference type="InterPro" id="IPR027417">
    <property type="entry name" value="P-loop_NTPase"/>
</dbReference>
<protein>
    <submittedName>
        <fullName evidence="4">MinD/ParA family protein</fullName>
    </submittedName>
</protein>
<keyword evidence="2" id="KW-0067">ATP-binding</keyword>